<reference evidence="1" key="1">
    <citation type="submission" date="2020-04" db="EMBL/GenBank/DDBJ databases">
        <authorList>
            <person name="Alioto T."/>
            <person name="Alioto T."/>
            <person name="Gomez Garrido J."/>
        </authorList>
    </citation>
    <scope>NUCLEOTIDE SEQUENCE</scope>
    <source>
        <strain evidence="1">A484AB</strain>
    </source>
</reference>
<dbReference type="OrthoDB" id="8057773at2759"/>
<evidence type="ECO:0000313" key="2">
    <source>
        <dbReference type="Proteomes" id="UP001152795"/>
    </source>
</evidence>
<dbReference type="Proteomes" id="UP001152795">
    <property type="component" value="Unassembled WGS sequence"/>
</dbReference>
<sequence>MRQDPASRLTFDPKNISNILNKHFATCGQRLAAKMPHSEKHYSDYLQLTNSLNYTSQLDSFVFIPITERDIELEIITLPTKKAEGLYSCPSRIIKCAKLILSKPLADIFNRLIETGIYPNKLEILKIIPIYKVEDETE</sequence>
<accession>A0A7D9ELR8</accession>
<evidence type="ECO:0000313" key="1">
    <source>
        <dbReference type="EMBL" id="CAB4013442.1"/>
    </source>
</evidence>
<comment type="caution">
    <text evidence="1">The sequence shown here is derived from an EMBL/GenBank/DDBJ whole genome shotgun (WGS) entry which is preliminary data.</text>
</comment>
<dbReference type="AlphaFoldDB" id="A0A7D9ELR8"/>
<keyword evidence="2" id="KW-1185">Reference proteome</keyword>
<gene>
    <name evidence="1" type="ORF">PACLA_8A049671</name>
</gene>
<name>A0A7D9ELR8_PARCT</name>
<protein>
    <submittedName>
        <fullName evidence="1">Uncharacterized protein</fullName>
    </submittedName>
</protein>
<organism evidence="1 2">
    <name type="scientific">Paramuricea clavata</name>
    <name type="common">Red gorgonian</name>
    <name type="synonym">Violescent sea-whip</name>
    <dbReference type="NCBI Taxonomy" id="317549"/>
    <lineage>
        <taxon>Eukaryota</taxon>
        <taxon>Metazoa</taxon>
        <taxon>Cnidaria</taxon>
        <taxon>Anthozoa</taxon>
        <taxon>Octocorallia</taxon>
        <taxon>Malacalcyonacea</taxon>
        <taxon>Plexauridae</taxon>
        <taxon>Paramuricea</taxon>
    </lineage>
</organism>
<dbReference type="EMBL" id="CACRXK020007889">
    <property type="protein sequence ID" value="CAB4013442.1"/>
    <property type="molecule type" value="Genomic_DNA"/>
</dbReference>
<proteinExistence type="predicted"/>